<evidence type="ECO:0000313" key="2">
    <source>
        <dbReference type="Proteomes" id="UP001551011"/>
    </source>
</evidence>
<gene>
    <name evidence="1" type="ORF">AB0H04_24465</name>
</gene>
<keyword evidence="2" id="KW-1185">Reference proteome</keyword>
<evidence type="ECO:0000313" key="1">
    <source>
        <dbReference type="EMBL" id="MEU5709991.1"/>
    </source>
</evidence>
<organism evidence="1 2">
    <name type="scientific">Streptomyces flaveolus</name>
    <dbReference type="NCBI Taxonomy" id="67297"/>
    <lineage>
        <taxon>Bacteria</taxon>
        <taxon>Bacillati</taxon>
        <taxon>Actinomycetota</taxon>
        <taxon>Actinomycetes</taxon>
        <taxon>Kitasatosporales</taxon>
        <taxon>Streptomycetaceae</taxon>
        <taxon>Streptomyces</taxon>
    </lineage>
</organism>
<proteinExistence type="predicted"/>
<accession>A0ABV3ADG0</accession>
<sequence length="60" mass="6763">MDLHGRPADADTEFDDPVRWCRLRPPAAFLFGLPLHQLRDLAVDACQPHRVPHPQGAQPL</sequence>
<comment type="caution">
    <text evidence="1">The sequence shown here is derived from an EMBL/GenBank/DDBJ whole genome shotgun (WGS) entry which is preliminary data.</text>
</comment>
<reference evidence="1 2" key="1">
    <citation type="submission" date="2024-06" db="EMBL/GenBank/DDBJ databases">
        <title>The Natural Products Discovery Center: Release of the First 8490 Sequenced Strains for Exploring Actinobacteria Biosynthetic Diversity.</title>
        <authorList>
            <person name="Kalkreuter E."/>
            <person name="Kautsar S.A."/>
            <person name="Yang D."/>
            <person name="Bader C.D."/>
            <person name="Teijaro C.N."/>
            <person name="Fluegel L."/>
            <person name="Davis C.M."/>
            <person name="Simpson J.R."/>
            <person name="Lauterbach L."/>
            <person name="Steele A.D."/>
            <person name="Gui C."/>
            <person name="Meng S."/>
            <person name="Li G."/>
            <person name="Viehrig K."/>
            <person name="Ye F."/>
            <person name="Su P."/>
            <person name="Kiefer A.F."/>
            <person name="Nichols A."/>
            <person name="Cepeda A.J."/>
            <person name="Yan W."/>
            <person name="Fan B."/>
            <person name="Jiang Y."/>
            <person name="Adhikari A."/>
            <person name="Zheng C.-J."/>
            <person name="Schuster L."/>
            <person name="Cowan T.M."/>
            <person name="Smanski M.J."/>
            <person name="Chevrette M.G."/>
            <person name="De Carvalho L.P.S."/>
            <person name="Shen B."/>
        </authorList>
    </citation>
    <scope>NUCLEOTIDE SEQUENCE [LARGE SCALE GENOMIC DNA]</scope>
    <source>
        <strain evidence="1 2">NPDC020594</strain>
    </source>
</reference>
<name>A0ABV3ADG0_9ACTN</name>
<dbReference type="RefSeq" id="WP_158712504.1">
    <property type="nucleotide sequence ID" value="NZ_JBFAEG010000017.1"/>
</dbReference>
<protein>
    <submittedName>
        <fullName evidence="1">Uncharacterized protein</fullName>
    </submittedName>
</protein>
<dbReference type="EMBL" id="JBFAEG010000017">
    <property type="protein sequence ID" value="MEU5709991.1"/>
    <property type="molecule type" value="Genomic_DNA"/>
</dbReference>
<dbReference type="Proteomes" id="UP001551011">
    <property type="component" value="Unassembled WGS sequence"/>
</dbReference>